<keyword evidence="3 4" id="KW-0472">Membrane</keyword>
<evidence type="ECO:0000256" key="1">
    <source>
        <dbReference type="ARBA" id="ARBA00004236"/>
    </source>
</evidence>
<evidence type="ECO:0000256" key="2">
    <source>
        <dbReference type="ARBA" id="ARBA00022475"/>
    </source>
</evidence>
<keyword evidence="2" id="KW-1003">Cell membrane</keyword>
<dbReference type="PANTHER" id="PTHR32089">
    <property type="entry name" value="METHYL-ACCEPTING CHEMOTAXIS PROTEIN MCPB"/>
    <property type="match status" value="1"/>
</dbReference>
<dbReference type="SUPFAM" id="SSF158472">
    <property type="entry name" value="HAMP domain-like"/>
    <property type="match status" value="1"/>
</dbReference>
<protein>
    <submittedName>
        <fullName evidence="6">HAMP domain-containing protein</fullName>
    </submittedName>
</protein>
<reference evidence="6 8" key="1">
    <citation type="submission" date="2018-06" db="EMBL/GenBank/DDBJ databases">
        <title>Genomic Encyclopedia of Type Strains, Phase III (KMG-III): the genomes of soil and plant-associated and newly described type strains.</title>
        <authorList>
            <person name="Whitman W."/>
        </authorList>
    </citation>
    <scope>NUCLEOTIDE SEQUENCE [LARGE SCALE GENOMIC DNA]</scope>
    <source>
        <strain evidence="6 8">CECT 7022</strain>
    </source>
</reference>
<dbReference type="Proteomes" id="UP000247790">
    <property type="component" value="Unassembled WGS sequence"/>
</dbReference>
<dbReference type="CDD" id="cd06225">
    <property type="entry name" value="HAMP"/>
    <property type="match status" value="1"/>
</dbReference>
<dbReference type="RefSeq" id="WP_110896991.1">
    <property type="nucleotide sequence ID" value="NZ_CP054614.1"/>
</dbReference>
<dbReference type="PROSITE" id="PS50885">
    <property type="entry name" value="HAMP"/>
    <property type="match status" value="1"/>
</dbReference>
<dbReference type="EMBL" id="CP054614">
    <property type="protein sequence ID" value="QKS57745.1"/>
    <property type="molecule type" value="Genomic_DNA"/>
</dbReference>
<dbReference type="Proteomes" id="UP000509327">
    <property type="component" value="Chromosome"/>
</dbReference>
<keyword evidence="9" id="KW-1185">Reference proteome</keyword>
<dbReference type="Pfam" id="PF00672">
    <property type="entry name" value="HAMP"/>
    <property type="match status" value="1"/>
</dbReference>
<dbReference type="PANTHER" id="PTHR32089:SF112">
    <property type="entry name" value="LYSOZYME-LIKE PROTEIN-RELATED"/>
    <property type="match status" value="1"/>
</dbReference>
<sequence>MNSRKLWLSRLLSPINRHLDFQNSLQRKFLSRIFIVLLIIFLLSGATQFYFIHRLIEQETRNQASMVASSVNNGVQETLVASAAIEHQIDLKLVSYARHISEILKDTPVDQITEKQLQAIQHKLQIAGITLFAAKGDDVVGIASTDPQEVGFSMRKIGFYEAAVTLLAGGKPPVPGATLLENNIIVLPIAQSATHEQAPTFYKFAYYHPLGESYGISLFIEANEVNQFTSETGPDAWMSKIRQDNAYVAETAILTPKVYVDPSLENNIYPPVKKVVSGEFRYQSAKDERTLKQMAEHPTVQGYTEQVEGRKLYKAYVPMDSGQVIYIALDEGKISNPLYRNLLISILFSFLSLLALFMLTARFFTQIYKSIQKIISQIKELEQGNLTIRSHLKDKGELGDLSGTVNTMAESLHQLLRSTYDHATIMQRMSVMLEAEADQSVDKALYLSINATTEIRSSTAEIEYILELMKERVQAQLNETESNEIVQHIDEIRNVIQDKTNSATVISITLSDLLKSLHKQSSELSERSQSLLKKLGKFKFH</sequence>
<dbReference type="InterPro" id="IPR003660">
    <property type="entry name" value="HAMP_dom"/>
</dbReference>
<accession>A0A2V4V7Y7</accession>
<evidence type="ECO:0000313" key="7">
    <source>
        <dbReference type="EMBL" id="QKS57745.1"/>
    </source>
</evidence>
<evidence type="ECO:0000313" key="9">
    <source>
        <dbReference type="Proteomes" id="UP000509327"/>
    </source>
</evidence>
<feature type="transmembrane region" description="Helical" evidence="4">
    <location>
        <begin position="29"/>
        <end position="51"/>
    </location>
</feature>
<dbReference type="GO" id="GO:0007165">
    <property type="term" value="P:signal transduction"/>
    <property type="evidence" value="ECO:0007669"/>
    <property type="project" value="InterPro"/>
</dbReference>
<feature type="domain" description="HAMP" evidence="5">
    <location>
        <begin position="365"/>
        <end position="417"/>
    </location>
</feature>
<dbReference type="Gene3D" id="6.10.340.10">
    <property type="match status" value="1"/>
</dbReference>
<evidence type="ECO:0000313" key="8">
    <source>
        <dbReference type="Proteomes" id="UP000247790"/>
    </source>
</evidence>
<evidence type="ECO:0000256" key="3">
    <source>
        <dbReference type="ARBA" id="ARBA00023136"/>
    </source>
</evidence>
<evidence type="ECO:0000256" key="4">
    <source>
        <dbReference type="SAM" id="Phobius"/>
    </source>
</evidence>
<evidence type="ECO:0000313" key="6">
    <source>
        <dbReference type="EMBL" id="PYE48829.1"/>
    </source>
</evidence>
<dbReference type="AlphaFoldDB" id="A0A2V4V7Y7"/>
<comment type="subcellular location">
    <subcellularLocation>
        <location evidence="1">Cell membrane</location>
    </subcellularLocation>
</comment>
<keyword evidence="4" id="KW-1133">Transmembrane helix</keyword>
<dbReference type="SMART" id="SM00304">
    <property type="entry name" value="HAMP"/>
    <property type="match status" value="1"/>
</dbReference>
<name>A0A2V4V7Y7_PAEBA</name>
<keyword evidence="4" id="KW-0812">Transmembrane</keyword>
<dbReference type="OrthoDB" id="2801182at2"/>
<evidence type="ECO:0000259" key="5">
    <source>
        <dbReference type="PROSITE" id="PS50885"/>
    </source>
</evidence>
<dbReference type="EMBL" id="QJSW01000007">
    <property type="protein sequence ID" value="PYE48829.1"/>
    <property type="molecule type" value="Genomic_DNA"/>
</dbReference>
<proteinExistence type="predicted"/>
<dbReference type="GO" id="GO:0005886">
    <property type="term" value="C:plasma membrane"/>
    <property type="evidence" value="ECO:0007669"/>
    <property type="project" value="UniProtKB-SubCell"/>
</dbReference>
<gene>
    <name evidence="6" type="ORF">DFQ00_107122</name>
    <name evidence="7" type="ORF">HUB98_16540</name>
</gene>
<organism evidence="6 8">
    <name type="scientific">Paenibacillus barcinonensis</name>
    <dbReference type="NCBI Taxonomy" id="198119"/>
    <lineage>
        <taxon>Bacteria</taxon>
        <taxon>Bacillati</taxon>
        <taxon>Bacillota</taxon>
        <taxon>Bacilli</taxon>
        <taxon>Bacillales</taxon>
        <taxon>Paenibacillaceae</taxon>
        <taxon>Paenibacillus</taxon>
    </lineage>
</organism>
<feature type="transmembrane region" description="Helical" evidence="4">
    <location>
        <begin position="342"/>
        <end position="364"/>
    </location>
</feature>
<reference evidence="7 9" key="2">
    <citation type="submission" date="2020-06" db="EMBL/GenBank/DDBJ databases">
        <title>Complete genome of Paenibacillus barcinonensis KACC11450.</title>
        <authorList>
            <person name="Kim M."/>
            <person name="Park Y.-J."/>
            <person name="Shin J.-H."/>
        </authorList>
    </citation>
    <scope>NUCLEOTIDE SEQUENCE [LARGE SCALE GENOMIC DNA]</scope>
    <source>
        <strain evidence="7 9">KACC11450</strain>
    </source>
</reference>